<evidence type="ECO:0000259" key="1">
    <source>
        <dbReference type="Pfam" id="PF11961"/>
    </source>
</evidence>
<evidence type="ECO:0000313" key="2">
    <source>
        <dbReference type="EMBL" id="CAD6271286.1"/>
    </source>
</evidence>
<sequence>MSRVANLYHSLSDAEVAHLLGPLCLVSHDMRTLVPGDDACLLALTLVEKLDVLNRVTAVASCLGRRCAASALMGFDHVYADLLAGRSDAGAFAVASASDAALLVRWLDRLRRRHRRTSRRSSSAHIAIAAPNRNQPPWLRFSGRRRRALWRTPAADGSQGAERVKLRRRCVGAAC</sequence>
<dbReference type="OrthoDB" id="1723983at2759"/>
<organism evidence="2 3">
    <name type="scientific">Miscanthus lutarioriparius</name>
    <dbReference type="NCBI Taxonomy" id="422564"/>
    <lineage>
        <taxon>Eukaryota</taxon>
        <taxon>Viridiplantae</taxon>
        <taxon>Streptophyta</taxon>
        <taxon>Embryophyta</taxon>
        <taxon>Tracheophyta</taxon>
        <taxon>Spermatophyta</taxon>
        <taxon>Magnoliopsida</taxon>
        <taxon>Liliopsida</taxon>
        <taxon>Poales</taxon>
        <taxon>Poaceae</taxon>
        <taxon>PACMAD clade</taxon>
        <taxon>Panicoideae</taxon>
        <taxon>Andropogonodae</taxon>
        <taxon>Andropogoneae</taxon>
        <taxon>Saccharinae</taxon>
        <taxon>Miscanthus</taxon>
    </lineage>
</organism>
<reference evidence="2" key="1">
    <citation type="submission" date="2020-10" db="EMBL/GenBank/DDBJ databases">
        <authorList>
            <person name="Han B."/>
            <person name="Lu T."/>
            <person name="Zhao Q."/>
            <person name="Huang X."/>
            <person name="Zhao Y."/>
        </authorList>
    </citation>
    <scope>NUCLEOTIDE SEQUENCE</scope>
</reference>
<dbReference type="AlphaFoldDB" id="A0A811RLE9"/>
<keyword evidence="3" id="KW-1185">Reference proteome</keyword>
<dbReference type="GO" id="GO:0045927">
    <property type="term" value="P:positive regulation of growth"/>
    <property type="evidence" value="ECO:0007669"/>
    <property type="project" value="InterPro"/>
</dbReference>
<feature type="domain" description="DUF3475" evidence="1">
    <location>
        <begin position="1"/>
        <end position="49"/>
    </location>
</feature>
<dbReference type="InterPro" id="IPR021864">
    <property type="entry name" value="DUF3475"/>
</dbReference>
<evidence type="ECO:0000313" key="3">
    <source>
        <dbReference type="Proteomes" id="UP000604825"/>
    </source>
</evidence>
<accession>A0A811RLE9</accession>
<name>A0A811RLE9_9POAL</name>
<dbReference type="PANTHER" id="PTHR31371:SF2">
    <property type="entry name" value="PLANT_PROTEIN (DUF668)"/>
    <property type="match status" value="1"/>
</dbReference>
<dbReference type="EMBL" id="CAJGYO010000016">
    <property type="protein sequence ID" value="CAD6271286.1"/>
    <property type="molecule type" value="Genomic_DNA"/>
</dbReference>
<gene>
    <name evidence="2" type="ORF">NCGR_LOCUS54572</name>
</gene>
<dbReference type="Pfam" id="PF11961">
    <property type="entry name" value="DUF3475"/>
    <property type="match status" value="1"/>
</dbReference>
<proteinExistence type="predicted"/>
<dbReference type="PANTHER" id="PTHR31371">
    <property type="entry name" value="BNAC09G50660D PROTEIN"/>
    <property type="match status" value="1"/>
</dbReference>
<protein>
    <recommendedName>
        <fullName evidence="1">DUF3475 domain-containing protein</fullName>
    </recommendedName>
</protein>
<dbReference type="Proteomes" id="UP000604825">
    <property type="component" value="Unassembled WGS sequence"/>
</dbReference>
<comment type="caution">
    <text evidence="2">The sequence shown here is derived from an EMBL/GenBank/DDBJ whole genome shotgun (WGS) entry which is preliminary data.</text>
</comment>